<evidence type="ECO:0000256" key="1">
    <source>
        <dbReference type="ARBA" id="ARBA00023157"/>
    </source>
</evidence>
<comment type="function">
    <text evidence="2">Lytic polysaccharide monooxygenase (LMPO) that depolymerizes crystalline and amorphous polysaccharides via the oxidation of scissile alpha- or beta-(1-4)-glycosidic bonds, yielding C1 and/or C4 oxidation products. Catalysis by LPMOs requires the reduction of the active-site copper from Cu(II) to Cu(I) by a reducing agent and H(2)O(2) or O(2) as a cosubstrate.</text>
</comment>
<dbReference type="PANTHER" id="PTHR33353">
    <property type="entry name" value="PUTATIVE (AFU_ORTHOLOGUE AFUA_1G12560)-RELATED"/>
    <property type="match status" value="1"/>
</dbReference>
<dbReference type="OrthoDB" id="4849160at2759"/>
<reference evidence="5 6" key="1">
    <citation type="submission" date="2014-04" db="EMBL/GenBank/DDBJ databases">
        <authorList>
            <consortium name="DOE Joint Genome Institute"/>
            <person name="Kuo A."/>
            <person name="Zuccaro A."/>
            <person name="Kohler A."/>
            <person name="Nagy L.G."/>
            <person name="Floudas D."/>
            <person name="Copeland A."/>
            <person name="Barry K.W."/>
            <person name="Cichocki N."/>
            <person name="Veneault-Fourrey C."/>
            <person name="LaButti K."/>
            <person name="Lindquist E.A."/>
            <person name="Lipzen A."/>
            <person name="Lundell T."/>
            <person name="Morin E."/>
            <person name="Murat C."/>
            <person name="Sun H."/>
            <person name="Tunlid A."/>
            <person name="Henrissat B."/>
            <person name="Grigoriev I.V."/>
            <person name="Hibbett D.S."/>
            <person name="Martin F."/>
            <person name="Nordberg H.P."/>
            <person name="Cantor M.N."/>
            <person name="Hua S.X."/>
        </authorList>
    </citation>
    <scope>NUCLEOTIDE SEQUENCE [LARGE SCALE GENOMIC DNA]</scope>
    <source>
        <strain evidence="5 6">MAFF 305830</strain>
    </source>
</reference>
<dbReference type="GO" id="GO:0005576">
    <property type="term" value="C:extracellular region"/>
    <property type="evidence" value="ECO:0007669"/>
    <property type="project" value="UniProtKB-SubCell"/>
</dbReference>
<comment type="catalytic activity">
    <reaction evidence="2">
        <text>[(1-&gt;4)-beta-D-glucosyl]n+m + reduced acceptor + O2 = 4-dehydro-beta-D-glucosyl-[(1-&gt;4)-beta-D-glucosyl]n-1 + [(1-&gt;4)-beta-D-glucosyl]m + acceptor + H2O.</text>
        <dbReference type="EC" id="1.14.99.56"/>
    </reaction>
</comment>
<protein>
    <recommendedName>
        <fullName evidence="2">AA9 family lytic polysaccharide monooxygenase</fullName>
        <ecNumber evidence="2">1.14.99.56</ecNumber>
    </recommendedName>
    <alternativeName>
        <fullName evidence="2">Endo-beta-1,4-glucanase</fullName>
    </alternativeName>
    <alternativeName>
        <fullName evidence="2">Glycosyl hydrolase 61 family protein</fullName>
    </alternativeName>
</protein>
<evidence type="ECO:0000256" key="2">
    <source>
        <dbReference type="RuleBase" id="RU368122"/>
    </source>
</evidence>
<name>A0A0C2XKS6_SERVB</name>
<dbReference type="AlphaFoldDB" id="A0A0C2XKS6"/>
<comment type="domain">
    <text evidence="2">Has a modular structure: an endo-beta-1,4-glucanase catalytic module at the N-terminus, a linker rich in serines and threonines, and a C-terminal carbohydrate-binding module (CBM).</text>
</comment>
<sequence length="250" mass="26212">MLPVIAAVAALLAQVISSNAHGGVVNIGVDGTKYPGWSPYNSASGQTTAARPYSSFDPILSATASTMHCNNNGGSGPNQQTLTIAAGGTITAYYSQWTHAEGPFTVYLAACPSSGCTGTSSAGLQWFKIAEQGLISGTVGKGQWANGLLMKNLRHVWSTKIPTSLRAGHYLIRWETLALHQANTPQFYPECAQIQVTGGGSDFPTSQYLKPIPGAWGANDPGVNINIYDATTAAQTTYTIPGPAIYPAFK</sequence>
<reference evidence="6" key="2">
    <citation type="submission" date="2015-01" db="EMBL/GenBank/DDBJ databases">
        <title>Evolutionary Origins and Diversification of the Mycorrhizal Mutualists.</title>
        <authorList>
            <consortium name="DOE Joint Genome Institute"/>
            <consortium name="Mycorrhizal Genomics Consortium"/>
            <person name="Kohler A."/>
            <person name="Kuo A."/>
            <person name="Nagy L.G."/>
            <person name="Floudas D."/>
            <person name="Copeland A."/>
            <person name="Barry K.W."/>
            <person name="Cichocki N."/>
            <person name="Veneault-Fourrey C."/>
            <person name="LaButti K."/>
            <person name="Lindquist E.A."/>
            <person name="Lipzen A."/>
            <person name="Lundell T."/>
            <person name="Morin E."/>
            <person name="Murat C."/>
            <person name="Riley R."/>
            <person name="Ohm R."/>
            <person name="Sun H."/>
            <person name="Tunlid A."/>
            <person name="Henrissat B."/>
            <person name="Grigoriev I.V."/>
            <person name="Hibbett D.S."/>
            <person name="Martin F."/>
        </authorList>
    </citation>
    <scope>NUCLEOTIDE SEQUENCE [LARGE SCALE GENOMIC DNA]</scope>
    <source>
        <strain evidence="6">MAFF 305830</strain>
    </source>
</reference>
<gene>
    <name evidence="5" type="ORF">M408DRAFT_22926</name>
</gene>
<keyword evidence="2" id="KW-0119">Carbohydrate metabolism</keyword>
<dbReference type="GO" id="GO:0030248">
    <property type="term" value="F:cellulose binding"/>
    <property type="evidence" value="ECO:0007669"/>
    <property type="project" value="UniProtKB-UniRule"/>
</dbReference>
<dbReference type="Pfam" id="PF03443">
    <property type="entry name" value="AA9"/>
    <property type="match status" value="1"/>
</dbReference>
<dbReference type="CDD" id="cd21175">
    <property type="entry name" value="LPMO_AA9"/>
    <property type="match status" value="1"/>
</dbReference>
<keyword evidence="2" id="KW-0964">Secreted</keyword>
<dbReference type="HOGENOM" id="CLU_031730_1_1_1"/>
<evidence type="ECO:0000313" key="5">
    <source>
        <dbReference type="EMBL" id="KIM29597.1"/>
    </source>
</evidence>
<keyword evidence="6" id="KW-1185">Reference proteome</keyword>
<feature type="signal peptide" evidence="3">
    <location>
        <begin position="1"/>
        <end position="20"/>
    </location>
</feature>
<keyword evidence="2" id="KW-0624">Polysaccharide degradation</keyword>
<dbReference type="GO" id="GO:0030245">
    <property type="term" value="P:cellulose catabolic process"/>
    <property type="evidence" value="ECO:0007669"/>
    <property type="project" value="UniProtKB-UniRule"/>
</dbReference>
<accession>A0A0C2XKS6</accession>
<keyword evidence="3" id="KW-0732">Signal</keyword>
<feature type="chain" id="PRO_5002158960" description="AA9 family lytic polysaccharide monooxygenase" evidence="3">
    <location>
        <begin position="21"/>
        <end position="250"/>
    </location>
</feature>
<dbReference type="PANTHER" id="PTHR33353:SF19">
    <property type="entry name" value="GLYCOSYLHYDROLASE FAMILY 61-8 PROTEIN"/>
    <property type="match status" value="1"/>
</dbReference>
<dbReference type="InterPro" id="IPR005103">
    <property type="entry name" value="AA9_LPMO"/>
</dbReference>
<evidence type="ECO:0000259" key="4">
    <source>
        <dbReference type="Pfam" id="PF03443"/>
    </source>
</evidence>
<organism evidence="5 6">
    <name type="scientific">Serendipita vermifera MAFF 305830</name>
    <dbReference type="NCBI Taxonomy" id="933852"/>
    <lineage>
        <taxon>Eukaryota</taxon>
        <taxon>Fungi</taxon>
        <taxon>Dikarya</taxon>
        <taxon>Basidiomycota</taxon>
        <taxon>Agaricomycotina</taxon>
        <taxon>Agaricomycetes</taxon>
        <taxon>Sebacinales</taxon>
        <taxon>Serendipitaceae</taxon>
        <taxon>Serendipita</taxon>
    </lineage>
</organism>
<dbReference type="EMBL" id="KN824288">
    <property type="protein sequence ID" value="KIM29597.1"/>
    <property type="molecule type" value="Genomic_DNA"/>
</dbReference>
<keyword evidence="2" id="KW-0136">Cellulose degradation</keyword>
<feature type="domain" description="Auxiliary Activity family 9 catalytic" evidence="4">
    <location>
        <begin position="21"/>
        <end position="238"/>
    </location>
</feature>
<dbReference type="InterPro" id="IPR049892">
    <property type="entry name" value="AA9"/>
</dbReference>
<comment type="subcellular location">
    <subcellularLocation>
        <location evidence="2">Secreted</location>
    </subcellularLocation>
</comment>
<keyword evidence="1 2" id="KW-1015">Disulfide bond</keyword>
<dbReference type="GO" id="GO:0008810">
    <property type="term" value="F:cellulase activity"/>
    <property type="evidence" value="ECO:0007669"/>
    <property type="project" value="UniProtKB-UniRule"/>
</dbReference>
<dbReference type="EC" id="1.14.99.56" evidence="2"/>
<evidence type="ECO:0000256" key="3">
    <source>
        <dbReference type="SAM" id="SignalP"/>
    </source>
</evidence>
<dbReference type="Gene3D" id="2.70.50.70">
    <property type="match status" value="1"/>
</dbReference>
<proteinExistence type="predicted"/>
<evidence type="ECO:0000313" key="6">
    <source>
        <dbReference type="Proteomes" id="UP000054097"/>
    </source>
</evidence>
<keyword evidence="5" id="KW-0378">Hydrolase</keyword>
<dbReference type="Proteomes" id="UP000054097">
    <property type="component" value="Unassembled WGS sequence"/>
</dbReference>
<dbReference type="STRING" id="933852.A0A0C2XKS6"/>